<dbReference type="Proteomes" id="UP000193346">
    <property type="component" value="Unassembled WGS sequence"/>
</dbReference>
<dbReference type="PANTHER" id="PTHR39431">
    <property type="entry name" value="FRPA/C-RELATED PROTEIN"/>
    <property type="match status" value="1"/>
</dbReference>
<accession>A0ABX3WKB7</accession>
<dbReference type="PANTHER" id="PTHR39431:SF1">
    <property type="entry name" value="FRPA_C-RELATED PROTEIN"/>
    <property type="match status" value="1"/>
</dbReference>
<evidence type="ECO:0000313" key="1">
    <source>
        <dbReference type="EMBL" id="OSI34161.1"/>
    </source>
</evidence>
<keyword evidence="2" id="KW-1185">Reference proteome</keyword>
<proteinExistence type="predicted"/>
<evidence type="ECO:0000313" key="2">
    <source>
        <dbReference type="Proteomes" id="UP000193346"/>
    </source>
</evidence>
<sequence length="320" mass="35072">MGVITGIAGMIQTGASVAPGVNKTEGQAAAVGAVATAVNLAVSNKALFEKTMNDIGEQYDQGVKDFANWFLPKVFDFGDKFNDAVNPDTWRDFVKEKFDEAGKAWDEFQKDLGEWLLPNLLDWSDKLGDWLGFNRDGKYHIVDPLVLDLDGDGIETVGTQGYHGALFDHNKDGIRTATGWVSADDGLLVIDRNSDGLIDAQDEAFKQLRVWRDLNQDGISQENELFTLESLNIQSLNTAYQDVNTRLGNGNSLAQKGSYTLSDGQVREMGDVLLANDTLHSRYIDAVKLTEEQMQSPNLQGIGRLRDLREAAALSPALAA</sequence>
<protein>
    <submittedName>
        <fullName evidence="1">Uncharacterized protein</fullName>
    </submittedName>
</protein>
<name>A0ABX3WKB7_9NEIS</name>
<gene>
    <name evidence="1" type="ORF">BV913_07550</name>
</gene>
<dbReference type="EMBL" id="MTAC01000017">
    <property type="protein sequence ID" value="OSI34161.1"/>
    <property type="molecule type" value="Genomic_DNA"/>
</dbReference>
<comment type="caution">
    <text evidence="1">The sequence shown here is derived from an EMBL/GenBank/DDBJ whole genome shotgun (WGS) entry which is preliminary data.</text>
</comment>
<reference evidence="1 2" key="1">
    <citation type="submission" date="2017-01" db="EMBL/GenBank/DDBJ databases">
        <authorList>
            <person name="Wolfgang W.J."/>
            <person name="Cole J."/>
            <person name="Wroblewski D."/>
            <person name="Mcginnis J."/>
            <person name="Musser K.A."/>
        </authorList>
    </citation>
    <scope>NUCLEOTIDE SEQUENCE [LARGE SCALE GENOMIC DNA]</scope>
    <source>
        <strain evidence="1 2">93087</strain>
    </source>
</reference>
<organism evidence="1 2">
    <name type="scientific">Neisseria dumasiana</name>
    <dbReference type="NCBI Taxonomy" id="1931275"/>
    <lineage>
        <taxon>Bacteria</taxon>
        <taxon>Pseudomonadati</taxon>
        <taxon>Pseudomonadota</taxon>
        <taxon>Betaproteobacteria</taxon>
        <taxon>Neisseriales</taxon>
        <taxon>Neisseriaceae</taxon>
        <taxon>Neisseria</taxon>
    </lineage>
</organism>